<gene>
    <name evidence="1" type="ORF">AMK59_93</name>
</gene>
<protein>
    <submittedName>
        <fullName evidence="1">Uncharacterized protein</fullName>
    </submittedName>
</protein>
<organism evidence="1 2">
    <name type="scientific">Oryctes borbonicus</name>
    <dbReference type="NCBI Taxonomy" id="1629725"/>
    <lineage>
        <taxon>Eukaryota</taxon>
        <taxon>Metazoa</taxon>
        <taxon>Ecdysozoa</taxon>
        <taxon>Arthropoda</taxon>
        <taxon>Hexapoda</taxon>
        <taxon>Insecta</taxon>
        <taxon>Pterygota</taxon>
        <taxon>Neoptera</taxon>
        <taxon>Endopterygota</taxon>
        <taxon>Coleoptera</taxon>
        <taxon>Polyphaga</taxon>
        <taxon>Scarabaeiformia</taxon>
        <taxon>Scarabaeidae</taxon>
        <taxon>Dynastinae</taxon>
        <taxon>Oryctes</taxon>
    </lineage>
</organism>
<evidence type="ECO:0000313" key="1">
    <source>
        <dbReference type="EMBL" id="KRT85494.1"/>
    </source>
</evidence>
<name>A0A0T6BDS3_9SCAR</name>
<dbReference type="EMBL" id="LJIG01001446">
    <property type="protein sequence ID" value="KRT85494.1"/>
    <property type="molecule type" value="Genomic_DNA"/>
</dbReference>
<evidence type="ECO:0000313" key="2">
    <source>
        <dbReference type="Proteomes" id="UP000051574"/>
    </source>
</evidence>
<dbReference type="OrthoDB" id="5948335at2759"/>
<feature type="non-terminal residue" evidence="1">
    <location>
        <position position="385"/>
    </location>
</feature>
<dbReference type="Proteomes" id="UP000051574">
    <property type="component" value="Unassembled WGS sequence"/>
</dbReference>
<proteinExistence type="predicted"/>
<reference evidence="1 2" key="1">
    <citation type="submission" date="2015-09" db="EMBL/GenBank/DDBJ databases">
        <title>Draft genome of the scarab beetle Oryctes borbonicus.</title>
        <authorList>
            <person name="Meyer J.M."/>
            <person name="Markov G.V."/>
            <person name="Baskaran P."/>
            <person name="Herrmann M."/>
            <person name="Sommer R.J."/>
            <person name="Roedelsperger C."/>
        </authorList>
    </citation>
    <scope>NUCLEOTIDE SEQUENCE [LARGE SCALE GENOMIC DNA]</scope>
    <source>
        <strain evidence="1">OB123</strain>
        <tissue evidence="1">Whole animal</tissue>
    </source>
</reference>
<sequence>MEQAKDIYFEQCADPKTISKLKLYFNNSTGKLIELVRRDKDITYTNITDDIMLVKIILKWLYKAIDQNKKCLAIILRPFVNTMFIASHAVSWHMEQVKNKAMNYELQALGAFCKLINEGKVTPAEGLMDAYHKKWSWAKTMLEIVREGSLRLILTPERGRVVRHILAMPVCRKPRRGKSNDGRDVNRSHSFNDRNYFNSLLNKSKEHEISNRPSHCQIKMMSPLTLTIHESIRRGSHRCYGDIFKSMVQMHKVNVLQDIFSSLPEDERKGLYEMVYHLSTEKTKKINATKWSNTLPSIKRAPLHAKADDIQTYTPTGEDGTFLLENCEARLTTTNKFHELMKKLEKKDSLIGSCRAARLKEDNSVIYFHENFKTKSLTLNYRTSG</sequence>
<dbReference type="AlphaFoldDB" id="A0A0T6BDS3"/>
<accession>A0A0T6BDS3</accession>
<comment type="caution">
    <text evidence="1">The sequence shown here is derived from an EMBL/GenBank/DDBJ whole genome shotgun (WGS) entry which is preliminary data.</text>
</comment>
<keyword evidence="2" id="KW-1185">Reference proteome</keyword>